<dbReference type="KEGG" id="fse:DI487_14680"/>
<sequence length="229" mass="26001">MKNLFFILLFIPLVSLAQVNDFTKTPQLQTKATYTTEVIPDKITLSITLSEQNTKGKVSVEELEKRMEKVLLENNVDIQKQLTLKDISSNFKDYFLKKTDIQKTKNYQLEIFDAVSAGTILKELESQEISNVELLKTEYSKIEELKIELKGKAILKAKKQAEEMVKNLNQELGPAIYISDLETNIFGRASGLNVRGLNSISNQINGDDLDISFDKIRIEATVTVYFALK</sequence>
<feature type="chain" id="PRO_5016123103" evidence="1">
    <location>
        <begin position="18"/>
        <end position="229"/>
    </location>
</feature>
<dbReference type="Gene3D" id="3.30.70.2970">
    <property type="entry name" value="Protein of unknown function (DUF541), domain 2"/>
    <property type="match status" value="1"/>
</dbReference>
<gene>
    <name evidence="2" type="ORF">DI487_14680</name>
</gene>
<dbReference type="Proteomes" id="UP000245429">
    <property type="component" value="Chromosome"/>
</dbReference>
<evidence type="ECO:0000313" key="3">
    <source>
        <dbReference type="Proteomes" id="UP000245429"/>
    </source>
</evidence>
<accession>A0A2U8QXL5</accession>
<organism evidence="2 3">
    <name type="scientific">Flavobacterium sediminis</name>
    <dbReference type="NCBI Taxonomy" id="2201181"/>
    <lineage>
        <taxon>Bacteria</taxon>
        <taxon>Pseudomonadati</taxon>
        <taxon>Bacteroidota</taxon>
        <taxon>Flavobacteriia</taxon>
        <taxon>Flavobacteriales</taxon>
        <taxon>Flavobacteriaceae</taxon>
        <taxon>Flavobacterium</taxon>
    </lineage>
</organism>
<keyword evidence="1" id="KW-0732">Signal</keyword>
<dbReference type="InterPro" id="IPR007497">
    <property type="entry name" value="SIMPL/DUF541"/>
</dbReference>
<dbReference type="AlphaFoldDB" id="A0A2U8QXL5"/>
<dbReference type="OrthoDB" id="1118849at2"/>
<keyword evidence="3" id="KW-1185">Reference proteome</keyword>
<evidence type="ECO:0000256" key="1">
    <source>
        <dbReference type="SAM" id="SignalP"/>
    </source>
</evidence>
<dbReference type="Pfam" id="PF04402">
    <property type="entry name" value="SIMPL"/>
    <property type="match status" value="1"/>
</dbReference>
<protein>
    <submittedName>
        <fullName evidence="2">SIMPL domain-containing protein</fullName>
    </submittedName>
</protein>
<proteinExistence type="predicted"/>
<dbReference type="EMBL" id="CP029463">
    <property type="protein sequence ID" value="AWM14972.1"/>
    <property type="molecule type" value="Genomic_DNA"/>
</dbReference>
<evidence type="ECO:0000313" key="2">
    <source>
        <dbReference type="EMBL" id="AWM14972.1"/>
    </source>
</evidence>
<dbReference type="Gene3D" id="3.30.110.170">
    <property type="entry name" value="Protein of unknown function (DUF541), domain 1"/>
    <property type="match status" value="1"/>
</dbReference>
<reference evidence="2 3" key="1">
    <citation type="submission" date="2018-05" db="EMBL/GenBank/DDBJ databases">
        <title>Flavobacterium sp. MEBiC07310.</title>
        <authorList>
            <person name="Baek K."/>
        </authorList>
    </citation>
    <scope>NUCLEOTIDE SEQUENCE [LARGE SCALE GENOMIC DNA]</scope>
    <source>
        <strain evidence="2 3">MEBiC07310</strain>
    </source>
</reference>
<dbReference type="RefSeq" id="WP_109570310.1">
    <property type="nucleotide sequence ID" value="NZ_CP029463.1"/>
</dbReference>
<name>A0A2U8QXL5_9FLAO</name>
<feature type="signal peptide" evidence="1">
    <location>
        <begin position="1"/>
        <end position="17"/>
    </location>
</feature>